<evidence type="ECO:0000256" key="1">
    <source>
        <dbReference type="ARBA" id="ARBA00022723"/>
    </source>
</evidence>
<evidence type="ECO:0000256" key="2">
    <source>
        <dbReference type="ARBA" id="ARBA00022771"/>
    </source>
</evidence>
<evidence type="ECO:0000256" key="3">
    <source>
        <dbReference type="ARBA" id="ARBA00022833"/>
    </source>
</evidence>
<dbReference type="GO" id="GO:0008270">
    <property type="term" value="F:zinc ion binding"/>
    <property type="evidence" value="ECO:0007669"/>
    <property type="project" value="UniProtKB-KW"/>
</dbReference>
<dbReference type="PANTHER" id="PTHR21402:SF5">
    <property type="entry name" value="GAMETOCYTE SPECIFIC FACTOR 1"/>
    <property type="match status" value="1"/>
</dbReference>
<evidence type="ECO:0000259" key="4">
    <source>
        <dbReference type="PROSITE" id="PS51800"/>
    </source>
</evidence>
<accession>A0A833WDN2</accession>
<keyword evidence="2" id="KW-0863">Zinc-finger</keyword>
<comment type="caution">
    <text evidence="5">The sequence shown here is derived from an EMBL/GenBank/DDBJ whole genome shotgun (WGS) entry which is preliminary data.</text>
</comment>
<keyword evidence="6" id="KW-1185">Reference proteome</keyword>
<proteinExistence type="predicted"/>
<dbReference type="EMBL" id="WNWW01000208">
    <property type="protein sequence ID" value="KAF3428608.1"/>
    <property type="molecule type" value="Genomic_DNA"/>
</dbReference>
<dbReference type="InterPro" id="IPR051591">
    <property type="entry name" value="UPF0224_FAM112_RNA_Proc"/>
</dbReference>
<name>A0A833WDN2_9HYME</name>
<evidence type="ECO:0000313" key="6">
    <source>
        <dbReference type="Proteomes" id="UP000655588"/>
    </source>
</evidence>
<dbReference type="PANTHER" id="PTHR21402">
    <property type="entry name" value="GAMETOCYTE SPECIFIC FACTOR 1-RELATED"/>
    <property type="match status" value="1"/>
</dbReference>
<sequence>MENEKPKMYKCRTLFDPVVVCPYNKNHFIARSRIQKHIVKCEKQYPEKLMCPYNATHRLLKTEFEEHIISCPDRNMCELETYSETRKHGATNFGLSELSSTIDCAENWDLEANDDFFAEENSPVYDNVDLKAHCVSQHILKEKSKNMTSVRPPRGFSEAMLREASEDCVDDLESVVSSMGIGRGKVTSSINKLRKIGIGRGKPMNILYLQMQCKRFVHYQNF</sequence>
<protein>
    <recommendedName>
        <fullName evidence="4">CHHC U11-48K-type domain-containing protein</fullName>
    </recommendedName>
</protein>
<dbReference type="SUPFAM" id="SSF57667">
    <property type="entry name" value="beta-beta-alpha zinc fingers"/>
    <property type="match status" value="2"/>
</dbReference>
<dbReference type="InterPro" id="IPR036236">
    <property type="entry name" value="Znf_C2H2_sf"/>
</dbReference>
<dbReference type="Pfam" id="PF05253">
    <property type="entry name" value="zf-U11-48K"/>
    <property type="match status" value="2"/>
</dbReference>
<dbReference type="InterPro" id="IPR022776">
    <property type="entry name" value="TRM13/UPF0224_CHHC_Znf_dom"/>
</dbReference>
<keyword evidence="1" id="KW-0479">Metal-binding</keyword>
<keyword evidence="3" id="KW-0862">Zinc</keyword>
<feature type="domain" description="CHHC U11-48K-type" evidence="4">
    <location>
        <begin position="18"/>
        <end position="45"/>
    </location>
</feature>
<dbReference type="PROSITE" id="PS51800">
    <property type="entry name" value="ZF_CHHC_U11_48K"/>
    <property type="match status" value="2"/>
</dbReference>
<dbReference type="Proteomes" id="UP000655588">
    <property type="component" value="Unassembled WGS sequence"/>
</dbReference>
<reference evidence="5" key="1">
    <citation type="submission" date="2019-11" db="EMBL/GenBank/DDBJ databases">
        <title>The nuclear and mitochondrial genomes of Frieseomelitta varia - a highly eusocial stingless bee (Meliponini) with a permanently sterile worker caste.</title>
        <authorList>
            <person name="Freitas F.C.P."/>
            <person name="Lourenco A.P."/>
            <person name="Nunes F.M.F."/>
            <person name="Paschoal A.R."/>
            <person name="Abreu F.C.P."/>
            <person name="Barbin F.O."/>
            <person name="Bataglia L."/>
            <person name="Cardoso-Junior C.A.M."/>
            <person name="Cervoni M.S."/>
            <person name="Silva S.R."/>
            <person name="Dalarmi F."/>
            <person name="Del Lama M.A."/>
            <person name="Depintor T.S."/>
            <person name="Ferreira K.M."/>
            <person name="Goria P.S."/>
            <person name="Jaskot M.C."/>
            <person name="Lago D.C."/>
            <person name="Luna-Lucena D."/>
            <person name="Moda L.M."/>
            <person name="Nascimento L."/>
            <person name="Pedrino M."/>
            <person name="Rabico F.O."/>
            <person name="Sanches F.C."/>
            <person name="Santos D.E."/>
            <person name="Santos C.G."/>
            <person name="Vieira J."/>
            <person name="Lopes T.F."/>
            <person name="Barchuk A.R."/>
            <person name="Hartfelder K."/>
            <person name="Simoes Z.L.P."/>
            <person name="Bitondi M.M.G."/>
            <person name="Pinheiro D.G."/>
        </authorList>
    </citation>
    <scope>NUCLEOTIDE SEQUENCE</scope>
    <source>
        <strain evidence="5">USP_RPSP 00005682</strain>
        <tissue evidence="5">Whole individual</tissue>
    </source>
</reference>
<dbReference type="AlphaFoldDB" id="A0A833WDN2"/>
<evidence type="ECO:0000313" key="5">
    <source>
        <dbReference type="EMBL" id="KAF3428608.1"/>
    </source>
</evidence>
<gene>
    <name evidence="5" type="ORF">E2986_04633</name>
</gene>
<organism evidence="5 6">
    <name type="scientific">Frieseomelitta varia</name>
    <dbReference type="NCBI Taxonomy" id="561572"/>
    <lineage>
        <taxon>Eukaryota</taxon>
        <taxon>Metazoa</taxon>
        <taxon>Ecdysozoa</taxon>
        <taxon>Arthropoda</taxon>
        <taxon>Hexapoda</taxon>
        <taxon>Insecta</taxon>
        <taxon>Pterygota</taxon>
        <taxon>Neoptera</taxon>
        <taxon>Endopterygota</taxon>
        <taxon>Hymenoptera</taxon>
        <taxon>Apocrita</taxon>
        <taxon>Aculeata</taxon>
        <taxon>Apoidea</taxon>
        <taxon>Anthophila</taxon>
        <taxon>Apidae</taxon>
        <taxon>Frieseomelitta</taxon>
    </lineage>
</organism>
<feature type="domain" description="CHHC U11-48K-type" evidence="4">
    <location>
        <begin position="48"/>
        <end position="75"/>
    </location>
</feature>